<dbReference type="Proteomes" id="UP001595859">
    <property type="component" value="Unassembled WGS sequence"/>
</dbReference>
<comment type="similarity">
    <text evidence="5">Belongs to the complex I subunit 2 family.</text>
</comment>
<dbReference type="HAMAP" id="MF_00445">
    <property type="entry name" value="NDH1_NuoN_1"/>
    <property type="match status" value="1"/>
</dbReference>
<evidence type="ECO:0000256" key="6">
    <source>
        <dbReference type="RuleBase" id="RU000320"/>
    </source>
</evidence>
<keyword evidence="9" id="KW-1185">Reference proteome</keyword>
<feature type="transmembrane region" description="Helical" evidence="5">
    <location>
        <begin position="104"/>
        <end position="122"/>
    </location>
</feature>
<gene>
    <name evidence="5" type="primary">nuoN</name>
    <name evidence="8" type="ORF">ACFPCV_38230</name>
</gene>
<keyword evidence="5" id="KW-0813">Transport</keyword>
<evidence type="ECO:0000313" key="8">
    <source>
        <dbReference type="EMBL" id="MFC4859368.1"/>
    </source>
</evidence>
<keyword evidence="4 5" id="KW-0472">Membrane</keyword>
<feature type="transmembrane region" description="Helical" evidence="5">
    <location>
        <begin position="35"/>
        <end position="55"/>
    </location>
</feature>
<evidence type="ECO:0000256" key="5">
    <source>
        <dbReference type="HAMAP-Rule" id="MF_00445"/>
    </source>
</evidence>
<dbReference type="InterPro" id="IPR010096">
    <property type="entry name" value="NADH-Q_OxRdtase_suN/2"/>
</dbReference>
<evidence type="ECO:0000313" key="9">
    <source>
        <dbReference type="Proteomes" id="UP001595859"/>
    </source>
</evidence>
<keyword evidence="5" id="KW-0520">NAD</keyword>
<keyword evidence="5" id="KW-1003">Cell membrane</keyword>
<feature type="transmembrane region" description="Helical" evidence="5">
    <location>
        <begin position="266"/>
        <end position="285"/>
    </location>
</feature>
<evidence type="ECO:0000256" key="1">
    <source>
        <dbReference type="ARBA" id="ARBA00004127"/>
    </source>
</evidence>
<dbReference type="EMBL" id="JBHSIS010000028">
    <property type="protein sequence ID" value="MFC4859368.1"/>
    <property type="molecule type" value="Genomic_DNA"/>
</dbReference>
<feature type="transmembrane region" description="Helical" evidence="5">
    <location>
        <begin position="128"/>
        <end position="145"/>
    </location>
</feature>
<dbReference type="PANTHER" id="PTHR22773">
    <property type="entry name" value="NADH DEHYDROGENASE"/>
    <property type="match status" value="1"/>
</dbReference>
<feature type="transmembrane region" description="Helical" evidence="5">
    <location>
        <begin position="292"/>
        <end position="313"/>
    </location>
</feature>
<keyword evidence="3 5" id="KW-1133">Transmembrane helix</keyword>
<proteinExistence type="inferred from homology"/>
<evidence type="ECO:0000256" key="4">
    <source>
        <dbReference type="ARBA" id="ARBA00023136"/>
    </source>
</evidence>
<feature type="transmembrane region" description="Helical" evidence="5">
    <location>
        <begin position="435"/>
        <end position="459"/>
    </location>
</feature>
<keyword evidence="5" id="KW-0874">Quinone</keyword>
<keyword evidence="2 5" id="KW-0812">Transmembrane</keyword>
<comment type="subcellular location">
    <subcellularLocation>
        <location evidence="5">Cell membrane</location>
        <topology evidence="5">Multi-pass membrane protein</topology>
    </subcellularLocation>
    <subcellularLocation>
        <location evidence="1">Endomembrane system</location>
        <topology evidence="1">Multi-pass membrane protein</topology>
    </subcellularLocation>
    <subcellularLocation>
        <location evidence="6">Membrane</location>
        <topology evidence="6">Multi-pass membrane protein</topology>
    </subcellularLocation>
</comment>
<comment type="function">
    <text evidence="5">NDH-1 shuttles electrons from NADH, via FMN and iron-sulfur (Fe-S) centers, to quinones in the respiratory chain. The immediate electron acceptor for the enzyme in this species is believed to be a menaquinone. Couples the redox reaction to proton translocation (for every two electrons transferred, four hydrogen ions are translocated across the cytoplasmic membrane), and thus conserves the redox energy in a proton gradient.</text>
</comment>
<reference evidence="9" key="1">
    <citation type="journal article" date="2019" name="Int. J. Syst. Evol. Microbiol.">
        <title>The Global Catalogue of Microorganisms (GCM) 10K type strain sequencing project: providing services to taxonomists for standard genome sequencing and annotation.</title>
        <authorList>
            <consortium name="The Broad Institute Genomics Platform"/>
            <consortium name="The Broad Institute Genome Sequencing Center for Infectious Disease"/>
            <person name="Wu L."/>
            <person name="Ma J."/>
        </authorList>
    </citation>
    <scope>NUCLEOTIDE SEQUENCE [LARGE SCALE GENOMIC DNA]</scope>
    <source>
        <strain evidence="9">ZS-22-S1</strain>
    </source>
</reference>
<feature type="transmembrane region" description="Helical" evidence="5">
    <location>
        <begin position="319"/>
        <end position="339"/>
    </location>
</feature>
<evidence type="ECO:0000259" key="7">
    <source>
        <dbReference type="Pfam" id="PF00361"/>
    </source>
</evidence>
<dbReference type="RefSeq" id="WP_378062380.1">
    <property type="nucleotide sequence ID" value="NZ_JBHSIS010000028.1"/>
</dbReference>
<feature type="transmembrane region" description="Helical" evidence="5">
    <location>
        <begin position="359"/>
        <end position="382"/>
    </location>
</feature>
<feature type="transmembrane region" description="Helical" evidence="5">
    <location>
        <begin position="157"/>
        <end position="179"/>
    </location>
</feature>
<dbReference type="EC" id="7.1.1.-" evidence="5"/>
<feature type="domain" description="NADH:quinone oxidoreductase/Mrp antiporter transmembrane" evidence="7">
    <location>
        <begin position="121"/>
        <end position="405"/>
    </location>
</feature>
<protein>
    <recommendedName>
        <fullName evidence="5">NADH-quinone oxidoreductase subunit N</fullName>
        <ecNumber evidence="5">7.1.1.-</ecNumber>
    </recommendedName>
    <alternativeName>
        <fullName evidence="5">NADH dehydrogenase I subunit N</fullName>
    </alternativeName>
    <alternativeName>
        <fullName evidence="5">NDH-1 subunit N</fullName>
    </alternativeName>
</protein>
<comment type="catalytic activity">
    <reaction evidence="5">
        <text>a quinone + NADH + 5 H(+)(in) = a quinol + NAD(+) + 4 H(+)(out)</text>
        <dbReference type="Rhea" id="RHEA:57888"/>
        <dbReference type="ChEBI" id="CHEBI:15378"/>
        <dbReference type="ChEBI" id="CHEBI:24646"/>
        <dbReference type="ChEBI" id="CHEBI:57540"/>
        <dbReference type="ChEBI" id="CHEBI:57945"/>
        <dbReference type="ChEBI" id="CHEBI:132124"/>
    </reaction>
</comment>
<dbReference type="Pfam" id="PF00361">
    <property type="entry name" value="Proton_antipo_M"/>
    <property type="match status" value="1"/>
</dbReference>
<evidence type="ECO:0000256" key="3">
    <source>
        <dbReference type="ARBA" id="ARBA00022989"/>
    </source>
</evidence>
<name>A0ABV9SG26_9PSEU</name>
<dbReference type="InterPro" id="IPR001750">
    <property type="entry name" value="ND/Mrp_TM"/>
</dbReference>
<sequence>MISDVLAVGPELCLLAGAVGGLLLGLWLPRERQGYAHLVASAGLVAAAGTTVPGFGAPAMSAYDGTYTVDTALRVVRVVVPLAGLAVLALSRDRVRGHPRETEFATLVVLAVLGTVLLAGASDLLVLVAAYAVASVPLYTLAGFGKDAPGAEAALKLALYGAFLGIVMLAGVTSLYGLAGATGYDALRGGLAGAPAAAVVAGAVALLAGLLFKAGAVPAHFWVPDAVQGSWTGVAAFLTTVPKIGAVVAVQRLVVDVLPADGTTPLLLAVLAAASMTLGNLAAFWQDDVRRLLAYSTVGQIGYLFIVPAAAGVDLAMPALLFYLGAYAVTNIGAFAVVVACPGATRLADYRGLSGRDPLLAFTLVVCLLGFVGTPPTAVFVGKLAVFTAGIDAGMVWLVVLAAANTVASVFYYLRWIVPLFRERATAPAARAEAGWARAVAYGSGALTLLGGLAAGVALDVLRW</sequence>
<accession>A0ABV9SG26</accession>
<comment type="caution">
    <text evidence="8">The sequence shown here is derived from an EMBL/GenBank/DDBJ whole genome shotgun (WGS) entry which is preliminary data.</text>
</comment>
<feature type="transmembrane region" description="Helical" evidence="5">
    <location>
        <begin position="191"/>
        <end position="212"/>
    </location>
</feature>
<evidence type="ECO:0000256" key="2">
    <source>
        <dbReference type="ARBA" id="ARBA00022692"/>
    </source>
</evidence>
<feature type="transmembrane region" description="Helical" evidence="5">
    <location>
        <begin position="6"/>
        <end position="28"/>
    </location>
</feature>
<feature type="transmembrane region" description="Helical" evidence="5">
    <location>
        <begin position="75"/>
        <end position="92"/>
    </location>
</feature>
<keyword evidence="5" id="KW-1278">Translocase</keyword>
<feature type="transmembrane region" description="Helical" evidence="5">
    <location>
        <begin position="394"/>
        <end position="414"/>
    </location>
</feature>
<comment type="subunit">
    <text evidence="5">NDH-1 is composed of 14 different subunits. Subunits NuoA, H, J, K, L, M, N constitute the membrane sector of the complex.</text>
</comment>
<feature type="transmembrane region" description="Helical" evidence="5">
    <location>
        <begin position="233"/>
        <end position="254"/>
    </location>
</feature>
<organism evidence="8 9">
    <name type="scientific">Actinophytocola glycyrrhizae</name>
    <dbReference type="NCBI Taxonomy" id="2044873"/>
    <lineage>
        <taxon>Bacteria</taxon>
        <taxon>Bacillati</taxon>
        <taxon>Actinomycetota</taxon>
        <taxon>Actinomycetes</taxon>
        <taxon>Pseudonocardiales</taxon>
        <taxon>Pseudonocardiaceae</taxon>
    </lineage>
</organism>